<reference evidence="2" key="1">
    <citation type="submission" date="2022-07" db="EMBL/GenBank/DDBJ databases">
        <title>Phylogenomic reconstructions and comparative analyses of Kickxellomycotina fungi.</title>
        <authorList>
            <person name="Reynolds N.K."/>
            <person name="Stajich J.E."/>
            <person name="Barry K."/>
            <person name="Grigoriev I.V."/>
            <person name="Crous P."/>
            <person name="Smith M.E."/>
        </authorList>
    </citation>
    <scope>NUCLEOTIDE SEQUENCE</scope>
    <source>
        <strain evidence="2">NRRL 1565</strain>
    </source>
</reference>
<comment type="caution">
    <text evidence="2">The sequence shown here is derived from an EMBL/GenBank/DDBJ whole genome shotgun (WGS) entry which is preliminary data.</text>
</comment>
<evidence type="ECO:0000313" key="3">
    <source>
        <dbReference type="Proteomes" id="UP001140094"/>
    </source>
</evidence>
<evidence type="ECO:0000256" key="1">
    <source>
        <dbReference type="SAM" id="Coils"/>
    </source>
</evidence>
<feature type="coiled-coil region" evidence="1">
    <location>
        <begin position="143"/>
        <end position="191"/>
    </location>
</feature>
<name>A0A9W8LU92_9FUNG</name>
<dbReference type="Proteomes" id="UP001140094">
    <property type="component" value="Unassembled WGS sequence"/>
</dbReference>
<dbReference type="EMBL" id="JANBUO010000300">
    <property type="protein sequence ID" value="KAJ2805328.1"/>
    <property type="molecule type" value="Genomic_DNA"/>
</dbReference>
<sequence length="258" mass="28761">MDNSRIGGTIVEVHEIGTNKVTREFFNEVLNYEDVELKIDCGYIWLDGLIYGRDEPSYGFADEKGNLVDENYFKEHNGVQRFPDSTDGAPSNLKEPVQANHCTKSTQDSSDIVALNAKVEKLACTVNAMAEKLHKQETQGYEIEELTQRLVSSHEARDAAEARAVANEKKIASLEANVTRLNKEIAKRDVKITNLDVAATKNKEIAKKDVEIARQEATLAASEIISKKDKKIAKLQAESNEASIKLKAAETELARLRR</sequence>
<feature type="coiled-coil region" evidence="1">
    <location>
        <begin position="225"/>
        <end position="252"/>
    </location>
</feature>
<dbReference type="AlphaFoldDB" id="A0A9W8LU92"/>
<proteinExistence type="predicted"/>
<protein>
    <submittedName>
        <fullName evidence="2">Uncharacterized protein</fullName>
    </submittedName>
</protein>
<gene>
    <name evidence="2" type="ORF">H4R20_002134</name>
</gene>
<organism evidence="2 3">
    <name type="scientific">Coemansia guatemalensis</name>
    <dbReference type="NCBI Taxonomy" id="2761395"/>
    <lineage>
        <taxon>Eukaryota</taxon>
        <taxon>Fungi</taxon>
        <taxon>Fungi incertae sedis</taxon>
        <taxon>Zoopagomycota</taxon>
        <taxon>Kickxellomycotina</taxon>
        <taxon>Kickxellomycetes</taxon>
        <taxon>Kickxellales</taxon>
        <taxon>Kickxellaceae</taxon>
        <taxon>Coemansia</taxon>
    </lineage>
</organism>
<evidence type="ECO:0000313" key="2">
    <source>
        <dbReference type="EMBL" id="KAJ2805328.1"/>
    </source>
</evidence>
<keyword evidence="3" id="KW-1185">Reference proteome</keyword>
<keyword evidence="1" id="KW-0175">Coiled coil</keyword>
<accession>A0A9W8LU92</accession>